<dbReference type="GO" id="GO:0071555">
    <property type="term" value="P:cell wall organization"/>
    <property type="evidence" value="ECO:0007669"/>
    <property type="project" value="UniProtKB-KW"/>
</dbReference>
<evidence type="ECO:0000259" key="6">
    <source>
        <dbReference type="Pfam" id="PF03816"/>
    </source>
</evidence>
<gene>
    <name evidence="7" type="ORF">C7437_1011404</name>
</gene>
<evidence type="ECO:0000313" key="7">
    <source>
        <dbReference type="EMBL" id="PZX08280.1"/>
    </source>
</evidence>
<dbReference type="InterPro" id="IPR004474">
    <property type="entry name" value="LytR_CpsA_psr"/>
</dbReference>
<dbReference type="PANTHER" id="PTHR33392:SF3">
    <property type="entry name" value="POLYISOPRENYL-TEICHOIC ACID--PEPTIDOGLYCAN TEICHOIC ACID TRANSFERASE TAGT"/>
    <property type="match status" value="1"/>
</dbReference>
<keyword evidence="4" id="KW-0472">Membrane</keyword>
<evidence type="ECO:0000256" key="3">
    <source>
        <dbReference type="ARBA" id="ARBA00022968"/>
    </source>
</evidence>
<keyword evidence="2" id="KW-0812">Transmembrane</keyword>
<evidence type="ECO:0000256" key="4">
    <source>
        <dbReference type="ARBA" id="ARBA00022989"/>
    </source>
</evidence>
<dbReference type="PANTHER" id="PTHR33392">
    <property type="entry name" value="POLYISOPRENYL-TEICHOIC ACID--PEPTIDOGLYCAN TEICHOIC ACID TRANSFERASE TAGU"/>
    <property type="match status" value="1"/>
</dbReference>
<sequence>MKRKSYKKVVRKKSKKRKIAVGSLIILASILISLSAYAVYLTIKAEVAANNSYEAIGNRDQSALRDEKVKPLTDNVSVLFIGIDGSEIRKQDDENSRSDALMLATLNNKDKTVKLVSIPRDSYVYIPEVGYKNKINHAHAYGGTKAAIETVEELMEIPVDYYVKMNFDAFIDVVDALDGIEAKVPFDYLEKDENNNRTVQLEKGLQELDGREALALARTRMLDSDIERGKRQQMILSAIIEKAGSASSFTKYGEVIDAMGDNMKTDMTFNEMKSFFAYLKAGAPEVDTLSLEGEDDMSTGIYYWQLEQESLDETRDILKSHLGLQPDTSNISDGTSDTSTDLAADDSSS</sequence>
<evidence type="ECO:0000313" key="8">
    <source>
        <dbReference type="Proteomes" id="UP000248646"/>
    </source>
</evidence>
<protein>
    <submittedName>
        <fullName evidence="7">LytR family transcriptional attenuator</fullName>
    </submittedName>
</protein>
<dbReference type="Proteomes" id="UP000248646">
    <property type="component" value="Unassembled WGS sequence"/>
</dbReference>
<dbReference type="InterPro" id="IPR050922">
    <property type="entry name" value="LytR/CpsA/Psr_CW_biosynth"/>
</dbReference>
<dbReference type="OrthoDB" id="27330at2"/>
<evidence type="ECO:0000256" key="2">
    <source>
        <dbReference type="ARBA" id="ARBA00022692"/>
    </source>
</evidence>
<dbReference type="AlphaFoldDB" id="A0A2W7MNK7"/>
<dbReference type="NCBIfam" id="TIGR00350">
    <property type="entry name" value="lytR_cpsA_psr"/>
    <property type="match status" value="1"/>
</dbReference>
<organism evidence="7 8">
    <name type="scientific">Psychrobacillus insolitus</name>
    <dbReference type="NCBI Taxonomy" id="1461"/>
    <lineage>
        <taxon>Bacteria</taxon>
        <taxon>Bacillati</taxon>
        <taxon>Bacillota</taxon>
        <taxon>Bacilli</taxon>
        <taxon>Bacillales</taxon>
        <taxon>Bacillaceae</taxon>
        <taxon>Psychrobacillus</taxon>
    </lineage>
</organism>
<feature type="domain" description="Cell envelope-related transcriptional attenuator" evidence="6">
    <location>
        <begin position="97"/>
        <end position="243"/>
    </location>
</feature>
<comment type="caution">
    <text evidence="7">The sequence shown here is derived from an EMBL/GenBank/DDBJ whole genome shotgun (WGS) entry which is preliminary data.</text>
</comment>
<dbReference type="EMBL" id="QKZI01000001">
    <property type="protein sequence ID" value="PZX08280.1"/>
    <property type="molecule type" value="Genomic_DNA"/>
</dbReference>
<keyword evidence="8" id="KW-1185">Reference proteome</keyword>
<dbReference type="Pfam" id="PF03816">
    <property type="entry name" value="LytR_cpsA_psr"/>
    <property type="match status" value="1"/>
</dbReference>
<keyword evidence="4" id="KW-1133">Transmembrane helix</keyword>
<name>A0A2W7MNK7_9BACI</name>
<feature type="region of interest" description="Disordered" evidence="5">
    <location>
        <begin position="323"/>
        <end position="349"/>
    </location>
</feature>
<evidence type="ECO:0000256" key="1">
    <source>
        <dbReference type="ARBA" id="ARBA00006068"/>
    </source>
</evidence>
<reference evidence="7 8" key="1">
    <citation type="submission" date="2018-06" db="EMBL/GenBank/DDBJ databases">
        <title>Genomic Encyclopedia of Type Strains, Phase IV (KMG-IV): sequencing the most valuable type-strain genomes for metagenomic binning, comparative biology and taxonomic classification.</title>
        <authorList>
            <person name="Goeker M."/>
        </authorList>
    </citation>
    <scope>NUCLEOTIDE SEQUENCE [LARGE SCALE GENOMIC DNA]</scope>
    <source>
        <strain evidence="7 8">DSM 5</strain>
    </source>
</reference>
<dbReference type="RefSeq" id="WP_111438868.1">
    <property type="nucleotide sequence ID" value="NZ_QKZI01000001.1"/>
</dbReference>
<evidence type="ECO:0000256" key="5">
    <source>
        <dbReference type="SAM" id="MobiDB-lite"/>
    </source>
</evidence>
<accession>A0A2W7MNK7</accession>
<feature type="compositionally biased region" description="Low complexity" evidence="5">
    <location>
        <begin position="327"/>
        <end position="349"/>
    </location>
</feature>
<proteinExistence type="inferred from homology"/>
<dbReference type="Gene3D" id="3.40.630.190">
    <property type="entry name" value="LCP protein"/>
    <property type="match status" value="1"/>
</dbReference>
<comment type="similarity">
    <text evidence="1">Belongs to the LytR/CpsA/Psr (LCP) family.</text>
</comment>
<keyword evidence="3" id="KW-0735">Signal-anchor</keyword>